<evidence type="ECO:0000256" key="2">
    <source>
        <dbReference type="ARBA" id="ARBA00022630"/>
    </source>
</evidence>
<dbReference type="RefSeq" id="WP_269426101.1">
    <property type="nucleotide sequence ID" value="NZ_JAPWGM010000001.1"/>
</dbReference>
<feature type="domain" description="Flavodoxin-like fold" evidence="5">
    <location>
        <begin position="30"/>
        <end position="212"/>
    </location>
</feature>
<proteinExistence type="inferred from homology"/>
<evidence type="ECO:0000259" key="5">
    <source>
        <dbReference type="Pfam" id="PF02525"/>
    </source>
</evidence>
<dbReference type="SUPFAM" id="SSF52218">
    <property type="entry name" value="Flavoproteins"/>
    <property type="match status" value="1"/>
</dbReference>
<protein>
    <submittedName>
        <fullName evidence="6">NAD(P)H-dependent oxidoreductase</fullName>
    </submittedName>
</protein>
<evidence type="ECO:0000256" key="4">
    <source>
        <dbReference type="ARBA" id="ARBA00037981"/>
    </source>
</evidence>
<keyword evidence="2" id="KW-0285">Flavoprotein</keyword>
<accession>A0ABT4L529</accession>
<name>A0ABT4L529_9SPHI</name>
<evidence type="ECO:0000313" key="6">
    <source>
        <dbReference type="EMBL" id="MCZ4243025.1"/>
    </source>
</evidence>
<dbReference type="PANTHER" id="PTHR46305">
    <property type="match status" value="1"/>
</dbReference>
<dbReference type="PANTHER" id="PTHR46305:SF3">
    <property type="entry name" value="NADPH:QUINONE OXIDOREDUCTASE MDAB"/>
    <property type="match status" value="1"/>
</dbReference>
<dbReference type="InterPro" id="IPR029039">
    <property type="entry name" value="Flavoprotein-like_sf"/>
</dbReference>
<dbReference type="EMBL" id="JAPWGM010000001">
    <property type="protein sequence ID" value="MCZ4243025.1"/>
    <property type="molecule type" value="Genomic_DNA"/>
</dbReference>
<comment type="cofactor">
    <cofactor evidence="1">
        <name>FAD</name>
        <dbReference type="ChEBI" id="CHEBI:57692"/>
    </cofactor>
</comment>
<dbReference type="Pfam" id="PF02525">
    <property type="entry name" value="Flavodoxin_2"/>
    <property type="match status" value="1"/>
</dbReference>
<evidence type="ECO:0000256" key="3">
    <source>
        <dbReference type="ARBA" id="ARBA00022827"/>
    </source>
</evidence>
<keyword evidence="3" id="KW-0274">FAD</keyword>
<dbReference type="InterPro" id="IPR003680">
    <property type="entry name" value="Flavodoxin_fold"/>
</dbReference>
<dbReference type="Proteomes" id="UP001144347">
    <property type="component" value="Unassembled WGS sequence"/>
</dbReference>
<dbReference type="Gene3D" id="3.40.50.360">
    <property type="match status" value="1"/>
</dbReference>
<keyword evidence="7" id="KW-1185">Reference proteome</keyword>
<sequence length="236" mass="27237">MIQRYDLTYFYDKKYGGNFVLSKKENDMTKIFIINGGQKFEHSGGRFNETIAGVTADFFSGLEEFEVKTTNINDDYDPKEEVEKYVWADVVIYHTPIWWFQVPHGFKAYIDVVFSEGHKNGIYHSDGRTSANPKINYGTGGMLHGRKYMVTTSWNAPKEAFTLPGEFFNQTSVDQGILFGFHRMNAFTGMEPIPGIHFHDVEKNADVINDMELYKAHLTQNFINLKEYEHLSDSNH</sequence>
<dbReference type="InterPro" id="IPR052397">
    <property type="entry name" value="NADPH-QR_MdaB"/>
</dbReference>
<reference evidence="6" key="1">
    <citation type="submission" date="2022-12" db="EMBL/GenBank/DDBJ databases">
        <title>Genome sequence of HCMS5-2.</title>
        <authorList>
            <person name="Woo H."/>
        </authorList>
    </citation>
    <scope>NUCLEOTIDE SEQUENCE</scope>
    <source>
        <strain evidence="6">HCMS5-2</strain>
    </source>
</reference>
<organism evidence="6 7">
    <name type="scientific">Pedobacter punctiformis</name>
    <dbReference type="NCBI Taxonomy" id="3004097"/>
    <lineage>
        <taxon>Bacteria</taxon>
        <taxon>Pseudomonadati</taxon>
        <taxon>Bacteroidota</taxon>
        <taxon>Sphingobacteriia</taxon>
        <taxon>Sphingobacteriales</taxon>
        <taxon>Sphingobacteriaceae</taxon>
        <taxon>Pedobacter</taxon>
    </lineage>
</organism>
<evidence type="ECO:0000256" key="1">
    <source>
        <dbReference type="ARBA" id="ARBA00001974"/>
    </source>
</evidence>
<comment type="caution">
    <text evidence="6">The sequence shown here is derived from an EMBL/GenBank/DDBJ whole genome shotgun (WGS) entry which is preliminary data.</text>
</comment>
<comment type="similarity">
    <text evidence="4">Belongs to the oxidoreductase MdaB family.</text>
</comment>
<evidence type="ECO:0000313" key="7">
    <source>
        <dbReference type="Proteomes" id="UP001144347"/>
    </source>
</evidence>
<gene>
    <name evidence="6" type="ORF">O0955_03330</name>
</gene>